<organism evidence="1 2">
    <name type="scientific">Hymenoscyphus fraxineus</name>
    <dbReference type="NCBI Taxonomy" id="746836"/>
    <lineage>
        <taxon>Eukaryota</taxon>
        <taxon>Fungi</taxon>
        <taxon>Dikarya</taxon>
        <taxon>Ascomycota</taxon>
        <taxon>Pezizomycotina</taxon>
        <taxon>Leotiomycetes</taxon>
        <taxon>Helotiales</taxon>
        <taxon>Helotiaceae</taxon>
        <taxon>Hymenoscyphus</taxon>
    </lineage>
</organism>
<evidence type="ECO:0000313" key="1">
    <source>
        <dbReference type="EMBL" id="CAG8955594.1"/>
    </source>
</evidence>
<dbReference type="OrthoDB" id="5382170at2759"/>
<name>A0A9N9PJB2_9HELO</name>
<protein>
    <submittedName>
        <fullName evidence="1">Uncharacterized protein</fullName>
    </submittedName>
</protein>
<dbReference type="EMBL" id="CAJVRL010000064">
    <property type="protein sequence ID" value="CAG8955594.1"/>
    <property type="molecule type" value="Genomic_DNA"/>
</dbReference>
<accession>A0A9N9PJB2</accession>
<comment type="caution">
    <text evidence="1">The sequence shown here is derived from an EMBL/GenBank/DDBJ whole genome shotgun (WGS) entry which is preliminary data.</text>
</comment>
<keyword evidence="2" id="KW-1185">Reference proteome</keyword>
<gene>
    <name evidence="1" type="ORF">HYFRA_00009548</name>
</gene>
<sequence>MKFYGKAIDNAEATLTLNATAKGWIHISGGCTNNANYSLLDLTTSNDFTSLAEPEPEDLDDVWTGVAFEGLVLHEDFEADFHPTEPSHEIVQGIGDVSFQLGIPGLLKAEVNFTLLFHGLMNDTKSADFTYGFDVHVSKMFALTIIRNLTTTTPDPTFTFQSAFRPQISYHAETDFLDDQYDASVFADIPALYLRVSQVHNVDAKCEPAPVGAPDTDVFADLTHITPSVWFDLMADDNRSLSVLASLTEALPTSCLEFFAKLTRLAAPPKREKENGGSALGASSVGRLFGFFLGVFVVWG</sequence>
<dbReference type="AlphaFoldDB" id="A0A9N9PJB2"/>
<reference evidence="1" key="1">
    <citation type="submission" date="2021-07" db="EMBL/GenBank/DDBJ databases">
        <authorList>
            <person name="Durling M."/>
        </authorList>
    </citation>
    <scope>NUCLEOTIDE SEQUENCE</scope>
</reference>
<dbReference type="Proteomes" id="UP000696280">
    <property type="component" value="Unassembled WGS sequence"/>
</dbReference>
<evidence type="ECO:0000313" key="2">
    <source>
        <dbReference type="Proteomes" id="UP000696280"/>
    </source>
</evidence>
<proteinExistence type="predicted"/>